<sequence>MDFLKHINPGINTISSYEPGKSIADVLEKYDLDKIIKLSSNENSRGPSPKVLDVTHTYNNWHLYPDGDGKRLKSTISDLEEIEPNRIVLGNGSNEILDLVGQTFLSPESESIFSAHAFAVYKLVSQVRGCKYHEIPTKDWGHDLDEFLNHINEKTRVIFIANPNNPTGTYLNHNQIERFLNKVPSNIVVVIDLAYFEYVVADDYVRPNEITKNFSNVIITKSFSKIYGLSSMRIGYGFGSRDLIEILNRVRQPFNVNGLAQESAVAAMHDVQYINESIKINTDGRDYIYQSLKAMNMDFIPSQGNFVCIETKIGGSNIFNALLKEGVIARSLDLYAMPRHIRVTTGSKEENKFFIEKLKKVISS</sequence>
<dbReference type="InterPro" id="IPR015421">
    <property type="entry name" value="PyrdxlP-dep_Trfase_major"/>
</dbReference>
<reference evidence="11 12" key="1">
    <citation type="submission" date="2019-02" db="EMBL/GenBank/DDBJ databases">
        <title>Prokaryotic population dynamics and viral predation in marine succession experiment using metagenomics: the confinement effect.</title>
        <authorList>
            <person name="Haro-Moreno J.M."/>
            <person name="Rodriguez-Valera F."/>
            <person name="Lopez-Perez M."/>
        </authorList>
    </citation>
    <scope>NUCLEOTIDE SEQUENCE [LARGE SCALE GENOMIC DNA]</scope>
    <source>
        <strain evidence="11">MED-G169</strain>
    </source>
</reference>
<evidence type="ECO:0000256" key="9">
    <source>
        <dbReference type="HAMAP-Rule" id="MF_01023"/>
    </source>
</evidence>
<dbReference type="Pfam" id="PF00155">
    <property type="entry name" value="Aminotran_1_2"/>
    <property type="match status" value="1"/>
</dbReference>
<protein>
    <recommendedName>
        <fullName evidence="9">Histidinol-phosphate aminotransferase</fullName>
        <ecNumber evidence="9">2.6.1.9</ecNumber>
    </recommendedName>
    <alternativeName>
        <fullName evidence="9">Imidazole acetol-phosphate transaminase</fullName>
    </alternativeName>
</protein>
<evidence type="ECO:0000256" key="6">
    <source>
        <dbReference type="ARBA" id="ARBA00022679"/>
    </source>
</evidence>
<dbReference type="InterPro" id="IPR015424">
    <property type="entry name" value="PyrdxlP-dep_Trfase"/>
</dbReference>
<dbReference type="Gene3D" id="3.40.640.10">
    <property type="entry name" value="Type I PLP-dependent aspartate aminotransferase-like (Major domain)"/>
    <property type="match status" value="1"/>
</dbReference>
<keyword evidence="9" id="KW-0368">Histidine biosynthesis</keyword>
<dbReference type="EMBL" id="SHBO01000021">
    <property type="protein sequence ID" value="RZO06763.1"/>
    <property type="molecule type" value="Genomic_DNA"/>
</dbReference>
<organism evidence="11 12">
    <name type="scientific">SAR92 clade bacterium</name>
    <dbReference type="NCBI Taxonomy" id="2315479"/>
    <lineage>
        <taxon>Bacteria</taxon>
        <taxon>Pseudomonadati</taxon>
        <taxon>Pseudomonadota</taxon>
        <taxon>Gammaproteobacteria</taxon>
        <taxon>Cellvibrionales</taxon>
        <taxon>Porticoccaceae</taxon>
        <taxon>SAR92 clade</taxon>
    </lineage>
</organism>
<accession>A0A520LM08</accession>
<dbReference type="NCBIfam" id="TIGR01141">
    <property type="entry name" value="hisC"/>
    <property type="match status" value="1"/>
</dbReference>
<keyword evidence="7 9" id="KW-0663">Pyridoxal phosphate</keyword>
<comment type="caution">
    <text evidence="11">The sequence shown here is derived from an EMBL/GenBank/DDBJ whole genome shotgun (WGS) entry which is preliminary data.</text>
</comment>
<dbReference type="PANTHER" id="PTHR43643:SF3">
    <property type="entry name" value="HISTIDINOL-PHOSPHATE AMINOTRANSFERASE"/>
    <property type="match status" value="1"/>
</dbReference>
<comment type="similarity">
    <text evidence="3 9">Belongs to the class-II pyridoxal-phosphate-dependent aminotransferase family. Histidinol-phosphate aminotransferase subfamily.</text>
</comment>
<evidence type="ECO:0000259" key="10">
    <source>
        <dbReference type="Pfam" id="PF00155"/>
    </source>
</evidence>
<comment type="subunit">
    <text evidence="4 9">Homodimer.</text>
</comment>
<dbReference type="GO" id="GO:0004400">
    <property type="term" value="F:histidinol-phosphate transaminase activity"/>
    <property type="evidence" value="ECO:0007669"/>
    <property type="project" value="UniProtKB-UniRule"/>
</dbReference>
<dbReference type="InterPro" id="IPR005861">
    <property type="entry name" value="HisP_aminotrans"/>
</dbReference>
<evidence type="ECO:0000256" key="3">
    <source>
        <dbReference type="ARBA" id="ARBA00007970"/>
    </source>
</evidence>
<evidence type="ECO:0000256" key="2">
    <source>
        <dbReference type="ARBA" id="ARBA00005011"/>
    </source>
</evidence>
<evidence type="ECO:0000256" key="1">
    <source>
        <dbReference type="ARBA" id="ARBA00001933"/>
    </source>
</evidence>
<dbReference type="GO" id="GO:0000105">
    <property type="term" value="P:L-histidine biosynthetic process"/>
    <property type="evidence" value="ECO:0007669"/>
    <property type="project" value="UniProtKB-UniRule"/>
</dbReference>
<name>A0A520LM08_9GAMM</name>
<dbReference type="EC" id="2.6.1.9" evidence="9"/>
<evidence type="ECO:0000256" key="7">
    <source>
        <dbReference type="ARBA" id="ARBA00022898"/>
    </source>
</evidence>
<gene>
    <name evidence="9" type="primary">hisC</name>
    <name evidence="11" type="ORF">EVB02_02325</name>
</gene>
<evidence type="ECO:0000256" key="4">
    <source>
        <dbReference type="ARBA" id="ARBA00011738"/>
    </source>
</evidence>
<dbReference type="PANTHER" id="PTHR43643">
    <property type="entry name" value="HISTIDINOL-PHOSPHATE AMINOTRANSFERASE 2"/>
    <property type="match status" value="1"/>
</dbReference>
<keyword evidence="9" id="KW-0028">Amino-acid biosynthesis</keyword>
<proteinExistence type="inferred from homology"/>
<dbReference type="UniPathway" id="UPA00031">
    <property type="reaction ID" value="UER00012"/>
</dbReference>
<keyword evidence="6 9" id="KW-0808">Transferase</keyword>
<dbReference type="Gene3D" id="3.90.1150.10">
    <property type="entry name" value="Aspartate Aminotransferase, domain 1"/>
    <property type="match status" value="1"/>
</dbReference>
<dbReference type="HAMAP" id="MF_01023">
    <property type="entry name" value="HisC_aminotrans_2"/>
    <property type="match status" value="1"/>
</dbReference>
<comment type="catalytic activity">
    <reaction evidence="8 9">
        <text>L-histidinol phosphate + 2-oxoglutarate = 3-(imidazol-4-yl)-2-oxopropyl phosphate + L-glutamate</text>
        <dbReference type="Rhea" id="RHEA:23744"/>
        <dbReference type="ChEBI" id="CHEBI:16810"/>
        <dbReference type="ChEBI" id="CHEBI:29985"/>
        <dbReference type="ChEBI" id="CHEBI:57766"/>
        <dbReference type="ChEBI" id="CHEBI:57980"/>
        <dbReference type="EC" id="2.6.1.9"/>
    </reaction>
</comment>
<evidence type="ECO:0000256" key="8">
    <source>
        <dbReference type="ARBA" id="ARBA00047481"/>
    </source>
</evidence>
<dbReference type="Proteomes" id="UP000318148">
    <property type="component" value="Unassembled WGS sequence"/>
</dbReference>
<dbReference type="InterPro" id="IPR004839">
    <property type="entry name" value="Aminotransferase_I/II_large"/>
</dbReference>
<feature type="domain" description="Aminotransferase class I/classII large" evidence="10">
    <location>
        <begin position="34"/>
        <end position="358"/>
    </location>
</feature>
<dbReference type="GO" id="GO:0030170">
    <property type="term" value="F:pyridoxal phosphate binding"/>
    <property type="evidence" value="ECO:0007669"/>
    <property type="project" value="InterPro"/>
</dbReference>
<dbReference type="SUPFAM" id="SSF53383">
    <property type="entry name" value="PLP-dependent transferases"/>
    <property type="match status" value="1"/>
</dbReference>
<comment type="pathway">
    <text evidence="2 9">Amino-acid biosynthesis; L-histidine biosynthesis; L-histidine from 5-phospho-alpha-D-ribose 1-diphosphate: step 7/9.</text>
</comment>
<dbReference type="InterPro" id="IPR015422">
    <property type="entry name" value="PyrdxlP-dep_Trfase_small"/>
</dbReference>
<dbReference type="InterPro" id="IPR050106">
    <property type="entry name" value="HistidinolP_aminotransfase"/>
</dbReference>
<dbReference type="CDD" id="cd00609">
    <property type="entry name" value="AAT_like"/>
    <property type="match status" value="1"/>
</dbReference>
<comment type="cofactor">
    <cofactor evidence="1 9">
        <name>pyridoxal 5'-phosphate</name>
        <dbReference type="ChEBI" id="CHEBI:597326"/>
    </cofactor>
</comment>
<dbReference type="AlphaFoldDB" id="A0A520LM08"/>
<keyword evidence="5 9" id="KW-0032">Aminotransferase</keyword>
<evidence type="ECO:0000256" key="5">
    <source>
        <dbReference type="ARBA" id="ARBA00022576"/>
    </source>
</evidence>
<evidence type="ECO:0000313" key="12">
    <source>
        <dbReference type="Proteomes" id="UP000318148"/>
    </source>
</evidence>
<feature type="modified residue" description="N6-(pyridoxal phosphate)lysine" evidence="9">
    <location>
        <position position="225"/>
    </location>
</feature>
<evidence type="ECO:0000313" key="11">
    <source>
        <dbReference type="EMBL" id="RZO06763.1"/>
    </source>
</evidence>